<evidence type="ECO:0008006" key="4">
    <source>
        <dbReference type="Google" id="ProtNLM"/>
    </source>
</evidence>
<reference evidence="2 3" key="1">
    <citation type="journal article" date="2018" name="G3 (Bethesda)">
        <title>Phylogenetic and Phylogenomic Definition of Rhizopus Species.</title>
        <authorList>
            <person name="Gryganskyi A.P."/>
            <person name="Golan J."/>
            <person name="Dolatabadi S."/>
            <person name="Mondo S."/>
            <person name="Robb S."/>
            <person name="Idnurm A."/>
            <person name="Muszewska A."/>
            <person name="Steczkiewicz K."/>
            <person name="Masonjones S."/>
            <person name="Liao H.L."/>
            <person name="Gajdeczka M.T."/>
            <person name="Anike F."/>
            <person name="Vuek A."/>
            <person name="Anishchenko I.M."/>
            <person name="Voigt K."/>
            <person name="de Hoog G.S."/>
            <person name="Smith M.E."/>
            <person name="Heitman J."/>
            <person name="Vilgalys R."/>
            <person name="Stajich J.E."/>
        </authorList>
    </citation>
    <scope>NUCLEOTIDE SEQUENCE [LARGE SCALE GENOMIC DNA]</scope>
    <source>
        <strain evidence="2 3">LSU 92-RS-03</strain>
    </source>
</reference>
<name>A0A367IMF1_RHIST</name>
<dbReference type="Gene3D" id="3.40.50.11350">
    <property type="match status" value="1"/>
</dbReference>
<dbReference type="Proteomes" id="UP000253551">
    <property type="component" value="Unassembled WGS sequence"/>
</dbReference>
<dbReference type="STRING" id="4846.A0A367IMF1"/>
<feature type="transmembrane region" description="Helical" evidence="1">
    <location>
        <begin position="9"/>
        <end position="29"/>
    </location>
</feature>
<keyword evidence="3" id="KW-1185">Reference proteome</keyword>
<evidence type="ECO:0000313" key="3">
    <source>
        <dbReference type="Proteomes" id="UP000253551"/>
    </source>
</evidence>
<protein>
    <recommendedName>
        <fullName evidence="4">O-fucosyltransferase family protein</fullName>
    </recommendedName>
</protein>
<dbReference type="PANTHER" id="PTHR36050:SF1">
    <property type="entry name" value="O-FUCOSYLTRANSFERASE 30"/>
    <property type="match status" value="1"/>
</dbReference>
<keyword evidence="1" id="KW-0812">Transmembrane</keyword>
<dbReference type="EMBL" id="PJQM01006960">
    <property type="protein sequence ID" value="RCH78845.1"/>
    <property type="molecule type" value="Genomic_DNA"/>
</dbReference>
<accession>A0A367IMF1</accession>
<dbReference type="PANTHER" id="PTHR36050">
    <property type="entry name" value="O-FUCOSYLTRANSFERASE 30"/>
    <property type="match status" value="1"/>
</dbReference>
<dbReference type="AlphaFoldDB" id="A0A367IMF1"/>
<keyword evidence="1" id="KW-1133">Transmembrane helix</keyword>
<organism evidence="2 3">
    <name type="scientific">Rhizopus stolonifer</name>
    <name type="common">Rhizopus nigricans</name>
    <dbReference type="NCBI Taxonomy" id="4846"/>
    <lineage>
        <taxon>Eukaryota</taxon>
        <taxon>Fungi</taxon>
        <taxon>Fungi incertae sedis</taxon>
        <taxon>Mucoromycota</taxon>
        <taxon>Mucoromycotina</taxon>
        <taxon>Mucoromycetes</taxon>
        <taxon>Mucorales</taxon>
        <taxon>Mucorineae</taxon>
        <taxon>Rhizopodaceae</taxon>
        <taxon>Rhizopus</taxon>
    </lineage>
</organism>
<sequence>MMRHTDRPLWVVFLSTLVFILTLIVYTTVKSISVELQFTVNSTPIDYMEEPAVEKYITYYPHSGLHNQRISLINAIVIAKALKRTLIVPEMSVGKAIPWNPSKRLERMMSMCPGHSNAGNGCYIFRDYLSLPTEAIFDLSFARHNGVRLVARANMSLNYFEDVWSATEQDIYHIREGTRFSYRIFDKKDNHDTLYNFTRRIDIQDLAIVEERFIVFGSVFYEDRLSLSDPELALFAHRLHGEIRLNHPIVTQQVLKIISLFGGPNHFVGAHLRQGDGIFKTLQNQTESVIKLGLGQDIIPRAEYNPTRPPAPSNRSLTSQETDMIKDLQGIQDITTLLTKCLAIHHADNHPRFRLIYLATDAPHPRDTLKDLHIEFPCLFTLSDFPEIIQQALMAQPMPIGNDWVDCKSLRLGTQINSFLIPMIDAEVASHASAFVGTSGSTFSAYIIYRVNHLQSLYAT</sequence>
<evidence type="ECO:0000256" key="1">
    <source>
        <dbReference type="SAM" id="Phobius"/>
    </source>
</evidence>
<comment type="caution">
    <text evidence="2">The sequence shown here is derived from an EMBL/GenBank/DDBJ whole genome shotgun (WGS) entry which is preliminary data.</text>
</comment>
<dbReference type="CDD" id="cd11296">
    <property type="entry name" value="O-FucT_like"/>
    <property type="match status" value="1"/>
</dbReference>
<keyword evidence="1" id="KW-0472">Membrane</keyword>
<evidence type="ECO:0000313" key="2">
    <source>
        <dbReference type="EMBL" id="RCH78845.1"/>
    </source>
</evidence>
<dbReference type="OrthoDB" id="1882547at2759"/>
<gene>
    <name evidence="2" type="ORF">CU098_003158</name>
</gene>
<proteinExistence type="predicted"/>